<organism evidence="2 3">
    <name type="scientific">Littorina saxatilis</name>
    <dbReference type="NCBI Taxonomy" id="31220"/>
    <lineage>
        <taxon>Eukaryota</taxon>
        <taxon>Metazoa</taxon>
        <taxon>Spiralia</taxon>
        <taxon>Lophotrochozoa</taxon>
        <taxon>Mollusca</taxon>
        <taxon>Gastropoda</taxon>
        <taxon>Caenogastropoda</taxon>
        <taxon>Littorinimorpha</taxon>
        <taxon>Littorinoidea</taxon>
        <taxon>Littorinidae</taxon>
        <taxon>Littorina</taxon>
    </lineage>
</organism>
<comment type="caution">
    <text evidence="2">The sequence shown here is derived from an EMBL/GenBank/DDBJ whole genome shotgun (WGS) entry which is preliminary data.</text>
</comment>
<evidence type="ECO:0008006" key="4">
    <source>
        <dbReference type="Google" id="ProtNLM"/>
    </source>
</evidence>
<reference evidence="2 3" key="1">
    <citation type="submission" date="2024-02" db="EMBL/GenBank/DDBJ databases">
        <title>Chromosome-scale genome assembly of the rough periwinkle Littorina saxatilis.</title>
        <authorList>
            <person name="De Jode A."/>
            <person name="Faria R."/>
            <person name="Formenti G."/>
            <person name="Sims Y."/>
            <person name="Smith T.P."/>
            <person name="Tracey A."/>
            <person name="Wood J.M.D."/>
            <person name="Zagrodzka Z.B."/>
            <person name="Johannesson K."/>
            <person name="Butlin R.K."/>
            <person name="Leder E.H."/>
        </authorList>
    </citation>
    <scope>NUCLEOTIDE SEQUENCE [LARGE SCALE GENOMIC DNA]</scope>
    <source>
        <strain evidence="2">Snail1</strain>
        <tissue evidence="2">Muscle</tissue>
    </source>
</reference>
<comment type="similarity">
    <text evidence="1">Belongs to the cornifelin family.</text>
</comment>
<protein>
    <recommendedName>
        <fullName evidence="4">PLAC8 family protein</fullName>
    </recommendedName>
</protein>
<dbReference type="Proteomes" id="UP001374579">
    <property type="component" value="Unassembled WGS sequence"/>
</dbReference>
<dbReference type="InterPro" id="IPR006461">
    <property type="entry name" value="PLAC_motif_containing"/>
</dbReference>
<dbReference type="PANTHER" id="PTHR15907">
    <property type="entry name" value="DUF614 FAMILY PROTEIN-RELATED"/>
    <property type="match status" value="1"/>
</dbReference>
<keyword evidence="3" id="KW-1185">Reference proteome</keyword>
<proteinExistence type="inferred from homology"/>
<dbReference type="Pfam" id="PF04749">
    <property type="entry name" value="PLAC8"/>
    <property type="match status" value="1"/>
</dbReference>
<evidence type="ECO:0000256" key="1">
    <source>
        <dbReference type="ARBA" id="ARBA00009024"/>
    </source>
</evidence>
<accession>A0AAN9BNE1</accession>
<dbReference type="EMBL" id="JBAMIC010000004">
    <property type="protein sequence ID" value="KAK7108702.1"/>
    <property type="molecule type" value="Genomic_DNA"/>
</dbReference>
<evidence type="ECO:0000313" key="3">
    <source>
        <dbReference type="Proteomes" id="UP001374579"/>
    </source>
</evidence>
<dbReference type="NCBIfam" id="TIGR01571">
    <property type="entry name" value="A_thal_Cys_rich"/>
    <property type="match status" value="1"/>
</dbReference>
<name>A0AAN9BNE1_9CAEN</name>
<dbReference type="AlphaFoldDB" id="A0AAN9BNE1"/>
<evidence type="ECO:0000313" key="2">
    <source>
        <dbReference type="EMBL" id="KAK7108702.1"/>
    </source>
</evidence>
<gene>
    <name evidence="2" type="ORF">V1264_016387</name>
</gene>
<sequence>MHPVMVGPAGQPLLQQPVQCPSAYYQPPSYYPPAAPAPAPAGPVQNNNTSQSIVINQPGKEAGGRMTRLFVDPEGVRGWSTGVFGCLNDITSCACACFCTPCLLCRVANRMNECAFIACAIPGGLTAMRVKLRTMGGIKGSICQDCLIVHFCPLLATCQMSRELDSMGL</sequence>